<dbReference type="SUPFAM" id="SSF46894">
    <property type="entry name" value="C-terminal effector domain of the bipartite response regulators"/>
    <property type="match status" value="1"/>
</dbReference>
<protein>
    <submittedName>
        <fullName evidence="8">DNA-binding SARP family transcriptional activator</fullName>
    </submittedName>
</protein>
<feature type="repeat" description="TPR" evidence="5">
    <location>
        <begin position="713"/>
        <end position="746"/>
    </location>
</feature>
<dbReference type="Pfam" id="PF03704">
    <property type="entry name" value="BTAD"/>
    <property type="match status" value="1"/>
</dbReference>
<dbReference type="Gene3D" id="1.10.10.10">
    <property type="entry name" value="Winged helix-like DNA-binding domain superfamily/Winged helix DNA-binding domain"/>
    <property type="match status" value="1"/>
</dbReference>
<evidence type="ECO:0000256" key="5">
    <source>
        <dbReference type="PROSITE-ProRule" id="PRU00339"/>
    </source>
</evidence>
<dbReference type="PANTHER" id="PTHR35807:SF1">
    <property type="entry name" value="TRANSCRIPTIONAL REGULATOR REDD"/>
    <property type="match status" value="1"/>
</dbReference>
<dbReference type="EMBL" id="RBXO01000001">
    <property type="protein sequence ID" value="RKT54728.1"/>
    <property type="molecule type" value="Genomic_DNA"/>
</dbReference>
<dbReference type="Proteomes" id="UP000282084">
    <property type="component" value="Unassembled WGS sequence"/>
</dbReference>
<reference evidence="8 9" key="1">
    <citation type="submission" date="2018-10" db="EMBL/GenBank/DDBJ databases">
        <title>Sequencing the genomes of 1000 actinobacteria strains.</title>
        <authorList>
            <person name="Klenk H.-P."/>
        </authorList>
    </citation>
    <scope>NUCLEOTIDE SEQUENCE [LARGE SCALE GENOMIC DNA]</scope>
    <source>
        <strain evidence="8 9">DSM 43800</strain>
    </source>
</reference>
<comment type="similarity">
    <text evidence="1">Belongs to the AfsR/DnrI/RedD regulatory family.</text>
</comment>
<dbReference type="InterPro" id="IPR005158">
    <property type="entry name" value="BTAD"/>
</dbReference>
<dbReference type="Gene3D" id="1.25.40.10">
    <property type="entry name" value="Tetratricopeptide repeat domain"/>
    <property type="match status" value="3"/>
</dbReference>
<evidence type="ECO:0000256" key="1">
    <source>
        <dbReference type="ARBA" id="ARBA00005820"/>
    </source>
</evidence>
<feature type="domain" description="OmpR/PhoB-type" evidence="7">
    <location>
        <begin position="1"/>
        <end position="94"/>
    </location>
</feature>
<keyword evidence="4" id="KW-0804">Transcription</keyword>
<keyword evidence="3 6" id="KW-0238">DNA-binding</keyword>
<feature type="DNA-binding region" description="OmpR/PhoB-type" evidence="6">
    <location>
        <begin position="1"/>
        <end position="94"/>
    </location>
</feature>
<proteinExistence type="inferred from homology"/>
<dbReference type="GO" id="GO:0043531">
    <property type="term" value="F:ADP binding"/>
    <property type="evidence" value="ECO:0007669"/>
    <property type="project" value="InterPro"/>
</dbReference>
<name>A0A495W4K7_9PSEU</name>
<keyword evidence="2" id="KW-0805">Transcription regulation</keyword>
<comment type="caution">
    <text evidence="8">The sequence shown here is derived from an EMBL/GenBank/DDBJ whole genome shotgun (WGS) entry which is preliminary data.</text>
</comment>
<dbReference type="GO" id="GO:0003677">
    <property type="term" value="F:DNA binding"/>
    <property type="evidence" value="ECO:0007669"/>
    <property type="project" value="UniProtKB-UniRule"/>
</dbReference>
<dbReference type="InterPro" id="IPR051677">
    <property type="entry name" value="AfsR-DnrI-RedD_regulator"/>
</dbReference>
<gene>
    <name evidence="8" type="ORF">C8E97_3376</name>
</gene>
<dbReference type="SUPFAM" id="SSF52540">
    <property type="entry name" value="P-loop containing nucleoside triphosphate hydrolases"/>
    <property type="match status" value="1"/>
</dbReference>
<dbReference type="InterPro" id="IPR011990">
    <property type="entry name" value="TPR-like_helical_dom_sf"/>
</dbReference>
<dbReference type="InterPro" id="IPR001867">
    <property type="entry name" value="OmpR/PhoB-type_DNA-bd"/>
</dbReference>
<dbReference type="PANTHER" id="PTHR35807">
    <property type="entry name" value="TRANSCRIPTIONAL REGULATOR REDD-RELATED"/>
    <property type="match status" value="1"/>
</dbReference>
<dbReference type="Gene3D" id="3.40.50.300">
    <property type="entry name" value="P-loop containing nucleotide triphosphate hydrolases"/>
    <property type="match status" value="1"/>
</dbReference>
<dbReference type="PRINTS" id="PR00364">
    <property type="entry name" value="DISEASERSIST"/>
</dbReference>
<dbReference type="RefSeq" id="WP_121006557.1">
    <property type="nucleotide sequence ID" value="NZ_RBXO01000001.1"/>
</dbReference>
<dbReference type="CDD" id="cd15831">
    <property type="entry name" value="BTAD"/>
    <property type="match status" value="1"/>
</dbReference>
<dbReference type="InterPro" id="IPR036388">
    <property type="entry name" value="WH-like_DNA-bd_sf"/>
</dbReference>
<sequence length="932" mass="101215">MAVWFRLLGGIEAEVEGVPVDLGTAKQRAVLAVLLVEADRLVPVDRLLAGVWGEDVPARARNSLYTYLSGLRAALAGVEGVRFARGPGGYRLTVDELTVDLHQFRDLVATARMADDERAAGLFEQAASLWRGEPLPELDTPWAVGVRAAAEGERQAAESDHADVALRLGRHAELLPGLVERARRHPLDERTAGQLMLAWYRSGRQADALEHYRRVRELLVEELGADPGPALQRLHARILAADPELAAPLGPVATAAATPVVPRQLPAPPRPFTGRADESAALTAALEHPGDGTTVVISALAGTGGIGKTWLALHWAHHHLDRFPDGQLFTDLRGFSPSGTPTAPEAALRGFLDALGVSPDRVPHDLDARAALYRSLVAERRMLIVLDNAATPDQVVPLLPGSPSCTVLVTSRNRLPALVARHGAQPLSLGVLTDDEGRRLLDATLGPDRADDDEPALAELVALCGGFPLALGLIAARVRHHLSPAEAVAELRESGLDALDADDPTASLPAVLSWSLRRLTEPQRTAFALLGSAPGPDIGLPAATSLTGLPERETRAVLRTLVDASLLERTPGGRYAMHDLVRAYAATHAHVPEPVRHAALGRVVDFYLHTAHAADRVFDPHTPLIPPEPPAAGVHPHPLPDQRAALAWVDAEHPHLLTAQRTAADLGRHHTAWHFARALTGFHLRWRRFHDSLAVWQAALEAAEHLPDHGPHIQAHRNIGGACSSLGRHEEAIAHLHRALALSEQHHDTLHQAHNHHALAEAWAQRGDDHRALDHARRSLELNLAFGNPVWDARALNAVAWYATRTGDHDTAREHCLAALDRYRDHRDPLGEADTLDTLGLTEHRSGRHEEAVRQYRRAIDRYRALGHAFQVAETLDNSGHPHAALGRRDEARAVWREALALYRGQGREAEARRVQRQLDDLDAGGAADEGR</sequence>
<evidence type="ECO:0000256" key="4">
    <source>
        <dbReference type="ARBA" id="ARBA00023163"/>
    </source>
</evidence>
<keyword evidence="5" id="KW-0802">TPR repeat</keyword>
<dbReference type="SMART" id="SM00862">
    <property type="entry name" value="Trans_reg_C"/>
    <property type="match status" value="1"/>
</dbReference>
<evidence type="ECO:0000256" key="3">
    <source>
        <dbReference type="ARBA" id="ARBA00023125"/>
    </source>
</evidence>
<evidence type="ECO:0000313" key="9">
    <source>
        <dbReference type="Proteomes" id="UP000282084"/>
    </source>
</evidence>
<dbReference type="Pfam" id="PF13424">
    <property type="entry name" value="TPR_12"/>
    <property type="match status" value="2"/>
</dbReference>
<dbReference type="SMART" id="SM01043">
    <property type="entry name" value="BTAD"/>
    <property type="match status" value="1"/>
</dbReference>
<evidence type="ECO:0000313" key="8">
    <source>
        <dbReference type="EMBL" id="RKT54728.1"/>
    </source>
</evidence>
<dbReference type="InterPro" id="IPR019734">
    <property type="entry name" value="TPR_rpt"/>
</dbReference>
<dbReference type="SMART" id="SM00028">
    <property type="entry name" value="TPR"/>
    <property type="match status" value="6"/>
</dbReference>
<dbReference type="InterPro" id="IPR016032">
    <property type="entry name" value="Sig_transdc_resp-reg_C-effctor"/>
</dbReference>
<keyword evidence="9" id="KW-1185">Reference proteome</keyword>
<dbReference type="OrthoDB" id="3275754at2"/>
<evidence type="ECO:0000259" key="7">
    <source>
        <dbReference type="PROSITE" id="PS51755"/>
    </source>
</evidence>
<accession>A0A495W4K7</accession>
<dbReference type="AlphaFoldDB" id="A0A495W4K7"/>
<organism evidence="8 9">
    <name type="scientific">Saccharothrix australiensis</name>
    <dbReference type="NCBI Taxonomy" id="2072"/>
    <lineage>
        <taxon>Bacteria</taxon>
        <taxon>Bacillati</taxon>
        <taxon>Actinomycetota</taxon>
        <taxon>Actinomycetes</taxon>
        <taxon>Pseudonocardiales</taxon>
        <taxon>Pseudonocardiaceae</taxon>
        <taxon>Saccharothrix</taxon>
    </lineage>
</organism>
<evidence type="ECO:0000256" key="2">
    <source>
        <dbReference type="ARBA" id="ARBA00023015"/>
    </source>
</evidence>
<dbReference type="GO" id="GO:0000160">
    <property type="term" value="P:phosphorelay signal transduction system"/>
    <property type="evidence" value="ECO:0007669"/>
    <property type="project" value="InterPro"/>
</dbReference>
<evidence type="ECO:0000256" key="6">
    <source>
        <dbReference type="PROSITE-ProRule" id="PRU01091"/>
    </source>
</evidence>
<dbReference type="PROSITE" id="PS50005">
    <property type="entry name" value="TPR"/>
    <property type="match status" value="1"/>
</dbReference>
<dbReference type="PROSITE" id="PS51755">
    <property type="entry name" value="OMPR_PHOB"/>
    <property type="match status" value="1"/>
</dbReference>
<dbReference type="SUPFAM" id="SSF48452">
    <property type="entry name" value="TPR-like"/>
    <property type="match status" value="2"/>
</dbReference>
<dbReference type="InterPro" id="IPR027417">
    <property type="entry name" value="P-loop_NTPase"/>
</dbReference>
<dbReference type="GO" id="GO:0006355">
    <property type="term" value="P:regulation of DNA-templated transcription"/>
    <property type="evidence" value="ECO:0007669"/>
    <property type="project" value="InterPro"/>
</dbReference>